<evidence type="ECO:0000256" key="2">
    <source>
        <dbReference type="ARBA" id="ARBA00023012"/>
    </source>
</evidence>
<dbReference type="Gene3D" id="3.40.50.2300">
    <property type="match status" value="1"/>
</dbReference>
<dbReference type="Gene3D" id="1.10.10.10">
    <property type="entry name" value="Winged helix-like DNA-binding domain superfamily/Winged helix DNA-binding domain"/>
    <property type="match status" value="1"/>
</dbReference>
<evidence type="ECO:0000256" key="7">
    <source>
        <dbReference type="PROSITE-ProRule" id="PRU01091"/>
    </source>
</evidence>
<dbReference type="Pfam" id="PF00072">
    <property type="entry name" value="Response_reg"/>
    <property type="match status" value="1"/>
</dbReference>
<protein>
    <submittedName>
        <fullName evidence="10">Response regulator transcription factor</fullName>
    </submittedName>
</protein>
<accession>A0ABP9FN50</accession>
<evidence type="ECO:0000256" key="1">
    <source>
        <dbReference type="ARBA" id="ARBA00022553"/>
    </source>
</evidence>
<feature type="domain" description="OmpR/PhoB-type" evidence="9">
    <location>
        <begin position="129"/>
        <end position="227"/>
    </location>
</feature>
<dbReference type="InterPro" id="IPR011006">
    <property type="entry name" value="CheY-like_superfamily"/>
</dbReference>
<dbReference type="PANTHER" id="PTHR48111">
    <property type="entry name" value="REGULATOR OF RPOS"/>
    <property type="match status" value="1"/>
</dbReference>
<evidence type="ECO:0000259" key="9">
    <source>
        <dbReference type="PROSITE" id="PS51755"/>
    </source>
</evidence>
<keyword evidence="11" id="KW-1185">Reference proteome</keyword>
<sequence length="228" mass="26079">MKRICLVEDEEKVSSFIKKGLEEHGYSVDVAEDGIAGLTMMLQNKYDVFILDMMLPLLSGMELCKQIRQKQPEAPVLILSALGTIDDKVNGLHAGADDYLVKPFHFKELLARIEALLRRRQPANDGGENHFLTFSDLKLNIWDKTAERAGKQIALTAKEYALLELFIRNANKLLSREYITEKVWGINFDTQTNMVDVYVNYLRNKIQKGFDKKLIHTVIGMGYILKEK</sequence>
<evidence type="ECO:0000256" key="4">
    <source>
        <dbReference type="ARBA" id="ARBA00023125"/>
    </source>
</evidence>
<dbReference type="PROSITE" id="PS51755">
    <property type="entry name" value="OMPR_PHOB"/>
    <property type="match status" value="1"/>
</dbReference>
<dbReference type="SMART" id="SM00862">
    <property type="entry name" value="Trans_reg_C"/>
    <property type="match status" value="1"/>
</dbReference>
<dbReference type="InterPro" id="IPR039420">
    <property type="entry name" value="WalR-like"/>
</dbReference>
<keyword evidence="2" id="KW-0902">Two-component regulatory system</keyword>
<dbReference type="Proteomes" id="UP001501436">
    <property type="component" value="Unassembled WGS sequence"/>
</dbReference>
<keyword evidence="5" id="KW-0804">Transcription</keyword>
<dbReference type="RefSeq" id="WP_345329818.1">
    <property type="nucleotide sequence ID" value="NZ_BAABJI010000001.1"/>
</dbReference>
<evidence type="ECO:0000313" key="10">
    <source>
        <dbReference type="EMBL" id="GAA4908851.1"/>
    </source>
</evidence>
<comment type="caution">
    <text evidence="10">The sequence shown here is derived from an EMBL/GenBank/DDBJ whole genome shotgun (WGS) entry which is preliminary data.</text>
</comment>
<dbReference type="InterPro" id="IPR001867">
    <property type="entry name" value="OmpR/PhoB-type_DNA-bd"/>
</dbReference>
<name>A0ABP9FN50_9SPHI</name>
<evidence type="ECO:0000256" key="5">
    <source>
        <dbReference type="ARBA" id="ARBA00023163"/>
    </source>
</evidence>
<proteinExistence type="predicted"/>
<feature type="DNA-binding region" description="OmpR/PhoB-type" evidence="7">
    <location>
        <begin position="129"/>
        <end position="227"/>
    </location>
</feature>
<dbReference type="EMBL" id="BAABJI010000001">
    <property type="protein sequence ID" value="GAA4908851.1"/>
    <property type="molecule type" value="Genomic_DNA"/>
</dbReference>
<dbReference type="SMART" id="SM00448">
    <property type="entry name" value="REC"/>
    <property type="match status" value="1"/>
</dbReference>
<dbReference type="Pfam" id="PF00486">
    <property type="entry name" value="Trans_reg_C"/>
    <property type="match status" value="1"/>
</dbReference>
<dbReference type="SUPFAM" id="SSF52172">
    <property type="entry name" value="CheY-like"/>
    <property type="match status" value="1"/>
</dbReference>
<dbReference type="Gene3D" id="6.10.250.690">
    <property type="match status" value="1"/>
</dbReference>
<gene>
    <name evidence="10" type="ORF">GCM10023313_09790</name>
</gene>
<dbReference type="PROSITE" id="PS50110">
    <property type="entry name" value="RESPONSE_REGULATORY"/>
    <property type="match status" value="1"/>
</dbReference>
<evidence type="ECO:0000313" key="11">
    <source>
        <dbReference type="Proteomes" id="UP001501436"/>
    </source>
</evidence>
<keyword evidence="3" id="KW-0805">Transcription regulation</keyword>
<reference evidence="11" key="1">
    <citation type="journal article" date="2019" name="Int. J. Syst. Evol. Microbiol.">
        <title>The Global Catalogue of Microorganisms (GCM) 10K type strain sequencing project: providing services to taxonomists for standard genome sequencing and annotation.</title>
        <authorList>
            <consortium name="The Broad Institute Genomics Platform"/>
            <consortium name="The Broad Institute Genome Sequencing Center for Infectious Disease"/>
            <person name="Wu L."/>
            <person name="Ma J."/>
        </authorList>
    </citation>
    <scope>NUCLEOTIDE SEQUENCE [LARGE SCALE GENOMIC DNA]</scope>
    <source>
        <strain evidence="11">JCM 18283</strain>
    </source>
</reference>
<evidence type="ECO:0000259" key="8">
    <source>
        <dbReference type="PROSITE" id="PS50110"/>
    </source>
</evidence>
<dbReference type="InterPro" id="IPR036388">
    <property type="entry name" value="WH-like_DNA-bd_sf"/>
</dbReference>
<keyword evidence="1 6" id="KW-0597">Phosphoprotein</keyword>
<dbReference type="InterPro" id="IPR001789">
    <property type="entry name" value="Sig_transdc_resp-reg_receiver"/>
</dbReference>
<dbReference type="CDD" id="cd00383">
    <property type="entry name" value="trans_reg_C"/>
    <property type="match status" value="1"/>
</dbReference>
<feature type="modified residue" description="4-aspartylphosphate" evidence="6">
    <location>
        <position position="52"/>
    </location>
</feature>
<evidence type="ECO:0000256" key="6">
    <source>
        <dbReference type="PROSITE-ProRule" id="PRU00169"/>
    </source>
</evidence>
<dbReference type="PANTHER" id="PTHR48111:SF22">
    <property type="entry name" value="REGULATOR OF RPOS"/>
    <property type="match status" value="1"/>
</dbReference>
<evidence type="ECO:0000256" key="3">
    <source>
        <dbReference type="ARBA" id="ARBA00023015"/>
    </source>
</evidence>
<organism evidence="10 11">
    <name type="scientific">Mucilaginibacter defluvii</name>
    <dbReference type="NCBI Taxonomy" id="1196019"/>
    <lineage>
        <taxon>Bacteria</taxon>
        <taxon>Pseudomonadati</taxon>
        <taxon>Bacteroidota</taxon>
        <taxon>Sphingobacteriia</taxon>
        <taxon>Sphingobacteriales</taxon>
        <taxon>Sphingobacteriaceae</taxon>
        <taxon>Mucilaginibacter</taxon>
    </lineage>
</organism>
<feature type="domain" description="Response regulatory" evidence="8">
    <location>
        <begin position="3"/>
        <end position="117"/>
    </location>
</feature>
<keyword evidence="4 7" id="KW-0238">DNA-binding</keyword>